<accession>A0ABU5EDG4</accession>
<feature type="domain" description="Putative zinc-finger" evidence="1">
    <location>
        <begin position="3"/>
        <end position="37"/>
    </location>
</feature>
<evidence type="ECO:0000313" key="2">
    <source>
        <dbReference type="EMBL" id="MDY0883926.1"/>
    </source>
</evidence>
<sequence>MDCDRMVGLIDADVDGELDLTSILALEAHLAACPHCRKRRLERRALHLRLQSTLVRYRAPEGLRQRLGVAMAMQPNADTVVLSRRRALAVAASAVGLLVAGGVAYRLTRQQVEPDLAEQVVASHIRSLMPGHLTDVASGDPNQIVPWFNGKVSVAPVVADLASQNFELVGGRLDYVAGRAVAALVYRHENHWINFLACPPMPGEVHGHGTEAMTIKGYHLTYWTAGRATYWVVSDAEPTDLQLFTALVQRNAQIKPG</sequence>
<evidence type="ECO:0000259" key="1">
    <source>
        <dbReference type="Pfam" id="PF13490"/>
    </source>
</evidence>
<dbReference type="EMBL" id="JAXCLW010000003">
    <property type="protein sequence ID" value="MDY0883926.1"/>
    <property type="molecule type" value="Genomic_DNA"/>
</dbReference>
<protein>
    <submittedName>
        <fullName evidence="2">Anti-sigma factor</fullName>
    </submittedName>
</protein>
<name>A0ABU5EDG4_9PROT</name>
<dbReference type="InterPro" id="IPR027383">
    <property type="entry name" value="Znf_put"/>
</dbReference>
<reference evidence="2 3" key="1">
    <citation type="journal article" date="2016" name="Antonie Van Leeuwenhoek">
        <title>Dongia soli sp. nov., isolated from soil from Dokdo, Korea.</title>
        <authorList>
            <person name="Kim D.U."/>
            <person name="Lee H."/>
            <person name="Kim H."/>
            <person name="Kim S.G."/>
            <person name="Ka J.O."/>
        </authorList>
    </citation>
    <scope>NUCLEOTIDE SEQUENCE [LARGE SCALE GENOMIC DNA]</scope>
    <source>
        <strain evidence="2 3">D78</strain>
    </source>
</reference>
<proteinExistence type="predicted"/>
<keyword evidence="3" id="KW-1185">Reference proteome</keyword>
<evidence type="ECO:0000313" key="3">
    <source>
        <dbReference type="Proteomes" id="UP001279642"/>
    </source>
</evidence>
<dbReference type="Proteomes" id="UP001279642">
    <property type="component" value="Unassembled WGS sequence"/>
</dbReference>
<dbReference type="Pfam" id="PF13490">
    <property type="entry name" value="zf-HC2"/>
    <property type="match status" value="1"/>
</dbReference>
<gene>
    <name evidence="2" type="ORF">SMD27_13825</name>
</gene>
<dbReference type="RefSeq" id="WP_320508991.1">
    <property type="nucleotide sequence ID" value="NZ_JAXCLW010000003.1"/>
</dbReference>
<comment type="caution">
    <text evidence="2">The sequence shown here is derived from an EMBL/GenBank/DDBJ whole genome shotgun (WGS) entry which is preliminary data.</text>
</comment>
<organism evidence="2 3">
    <name type="scientific">Dongia soli</name>
    <dbReference type="NCBI Taxonomy" id="600628"/>
    <lineage>
        <taxon>Bacteria</taxon>
        <taxon>Pseudomonadati</taxon>
        <taxon>Pseudomonadota</taxon>
        <taxon>Alphaproteobacteria</taxon>
        <taxon>Rhodospirillales</taxon>
        <taxon>Dongiaceae</taxon>
        <taxon>Dongia</taxon>
    </lineage>
</organism>